<comment type="caution">
    <text evidence="2">The sequence shown here is derived from an EMBL/GenBank/DDBJ whole genome shotgun (WGS) entry which is preliminary data.</text>
</comment>
<dbReference type="EMBL" id="BSFM01000011">
    <property type="protein sequence ID" value="GLK84034.1"/>
    <property type="molecule type" value="Genomic_DNA"/>
</dbReference>
<name>A0A9W6JY28_9HYPH</name>
<dbReference type="Proteomes" id="UP001143330">
    <property type="component" value="Unassembled WGS sequence"/>
</dbReference>
<feature type="compositionally biased region" description="Polar residues" evidence="1">
    <location>
        <begin position="304"/>
        <end position="313"/>
    </location>
</feature>
<reference evidence="2" key="1">
    <citation type="journal article" date="2014" name="Int. J. Syst. Evol. Microbiol.">
        <title>Complete genome sequence of Corynebacterium casei LMG S-19264T (=DSM 44701T), isolated from a smear-ripened cheese.</title>
        <authorList>
            <consortium name="US DOE Joint Genome Institute (JGI-PGF)"/>
            <person name="Walter F."/>
            <person name="Albersmeier A."/>
            <person name="Kalinowski J."/>
            <person name="Ruckert C."/>
        </authorList>
    </citation>
    <scope>NUCLEOTIDE SEQUENCE</scope>
    <source>
        <strain evidence="2">VKM B-2789</strain>
    </source>
</reference>
<dbReference type="InterPro" id="IPR009282">
    <property type="entry name" value="DUF937"/>
</dbReference>
<sequence>MNQLQELLSQAQHGQVFDNLARSYGISPEQAQQAVEALLPAFSVGLDRSTRTPEGLAGLLGTMARNPYSQAFDDPEATPAPALKAQGTDALAAMFGSPEVSRAVAARASSETGLSSSLLKQMLPAIAALVLGGLMKGGGAAGSGSSGGGSGGGLGDLLGGLLGNRAPEGSSTGASTGGGLDDLLGGILGGGAPAERAGSASPSGNPLQDLLEGLARGGLGGASRDGTTPDDPRSPASTGNPLDDLLGGLLGGGRRGTGEQPEAGAAPQPRQGGDPTGDLLGSILGGLLGGGAGARPAPGIDPANQPQDPTLQPLNDIFDQFTRKDGR</sequence>
<proteinExistence type="predicted"/>
<organism evidence="2 3">
    <name type="scientific">Ancylobacter defluvii</name>
    <dbReference type="NCBI Taxonomy" id="1282440"/>
    <lineage>
        <taxon>Bacteria</taxon>
        <taxon>Pseudomonadati</taxon>
        <taxon>Pseudomonadota</taxon>
        <taxon>Alphaproteobacteria</taxon>
        <taxon>Hyphomicrobiales</taxon>
        <taxon>Xanthobacteraceae</taxon>
        <taxon>Ancylobacter</taxon>
    </lineage>
</organism>
<feature type="compositionally biased region" description="Low complexity" evidence="1">
    <location>
        <begin position="294"/>
        <end position="303"/>
    </location>
</feature>
<reference evidence="2" key="2">
    <citation type="submission" date="2023-01" db="EMBL/GenBank/DDBJ databases">
        <authorList>
            <person name="Sun Q."/>
            <person name="Evtushenko L."/>
        </authorList>
    </citation>
    <scope>NUCLEOTIDE SEQUENCE</scope>
    <source>
        <strain evidence="2">VKM B-2789</strain>
    </source>
</reference>
<accession>A0A9W6JY28</accession>
<evidence type="ECO:0000256" key="1">
    <source>
        <dbReference type="SAM" id="MobiDB-lite"/>
    </source>
</evidence>
<evidence type="ECO:0000313" key="2">
    <source>
        <dbReference type="EMBL" id="GLK84034.1"/>
    </source>
</evidence>
<gene>
    <name evidence="2" type="ORF">GCM10017653_21040</name>
</gene>
<dbReference type="AlphaFoldDB" id="A0A9W6JY28"/>
<dbReference type="Pfam" id="PF06078">
    <property type="entry name" value="DUF937"/>
    <property type="match status" value="1"/>
</dbReference>
<feature type="compositionally biased region" description="Gly residues" evidence="1">
    <location>
        <begin position="283"/>
        <end position="293"/>
    </location>
</feature>
<evidence type="ECO:0008006" key="4">
    <source>
        <dbReference type="Google" id="ProtNLM"/>
    </source>
</evidence>
<feature type="region of interest" description="Disordered" evidence="1">
    <location>
        <begin position="191"/>
        <end position="327"/>
    </location>
</feature>
<dbReference type="RefSeq" id="WP_213364225.1">
    <property type="nucleotide sequence ID" value="NZ_BSFM01000011.1"/>
</dbReference>
<protein>
    <recommendedName>
        <fullName evidence="4">DUF937 domain-containing protein</fullName>
    </recommendedName>
</protein>
<keyword evidence="3" id="KW-1185">Reference proteome</keyword>
<evidence type="ECO:0000313" key="3">
    <source>
        <dbReference type="Proteomes" id="UP001143330"/>
    </source>
</evidence>